<dbReference type="InterPro" id="IPR002347">
    <property type="entry name" value="SDR_fam"/>
</dbReference>
<evidence type="ECO:0000313" key="3">
    <source>
        <dbReference type="EMBL" id="CEK84103.1"/>
    </source>
</evidence>
<keyword evidence="2" id="KW-1133">Transmembrane helix</keyword>
<feature type="transmembrane region" description="Helical" evidence="2">
    <location>
        <begin position="6"/>
        <end position="25"/>
    </location>
</feature>
<dbReference type="PRINTS" id="PR00080">
    <property type="entry name" value="SDRFAMILY"/>
</dbReference>
<dbReference type="GO" id="GO:0016491">
    <property type="term" value="F:oxidoreductase activity"/>
    <property type="evidence" value="ECO:0007669"/>
    <property type="project" value="UniProtKB-KW"/>
</dbReference>
<dbReference type="Pfam" id="PF13561">
    <property type="entry name" value="adh_short_C2"/>
    <property type="match status" value="1"/>
</dbReference>
<feature type="non-terminal residue" evidence="3">
    <location>
        <position position="1"/>
    </location>
</feature>
<dbReference type="FunFam" id="3.40.50.720:FF:000084">
    <property type="entry name" value="Short-chain dehydrogenase reductase"/>
    <property type="match status" value="1"/>
</dbReference>
<dbReference type="PANTHER" id="PTHR43975">
    <property type="entry name" value="ZGC:101858"/>
    <property type="match status" value="1"/>
</dbReference>
<evidence type="ECO:0000256" key="1">
    <source>
        <dbReference type="ARBA" id="ARBA00023002"/>
    </source>
</evidence>
<dbReference type="SUPFAM" id="SSF51735">
    <property type="entry name" value="NAD(P)-binding Rossmann-fold domains"/>
    <property type="match status" value="1"/>
</dbReference>
<dbReference type="InterPro" id="IPR036291">
    <property type="entry name" value="NAD(P)-bd_dom_sf"/>
</dbReference>
<dbReference type="Gene3D" id="3.40.50.720">
    <property type="entry name" value="NAD(P)-binding Rossmann-like Domain"/>
    <property type="match status" value="1"/>
</dbReference>
<protein>
    <submittedName>
        <fullName evidence="3">Uncharacterized protein</fullName>
    </submittedName>
</protein>
<sequence>FISDLVVYLTCVITIIYVVRVGLCVQIMAEQFKNKVVIVTGSSSGIGEAIAISFASQGANVTLCGRDQDRLKSALDKVVKASGGHQDRFFTVQGDLNDNIIRKQIVDQTVDKFGRLDVLVANAGVTGPKQTVETADDESYNKTFDTNLKSVFFLIQQAVPHLEKSKGNIVNISSNVTSFVYSFATIYSMAKIALDHLTRCLAVDLGSKGIRVNSINPGYVQTNIGRDVDDSVAKFGIQLLELDMEKRPLKERSLTVEDIAKVVLFIASDAAGFITGERINVDAGRSFGGPIDTFFLKL</sequence>
<keyword evidence="1" id="KW-0560">Oxidoreductase</keyword>
<dbReference type="PROSITE" id="PS00061">
    <property type="entry name" value="ADH_SHORT"/>
    <property type="match status" value="1"/>
</dbReference>
<dbReference type="EMBL" id="HACG01037238">
    <property type="protein sequence ID" value="CEK84103.1"/>
    <property type="molecule type" value="Transcribed_RNA"/>
</dbReference>
<dbReference type="InterPro" id="IPR020904">
    <property type="entry name" value="Sc_DH/Rdtase_CS"/>
</dbReference>
<dbReference type="AlphaFoldDB" id="A0A0B7ATC2"/>
<accession>A0A0B7ATC2</accession>
<name>A0A0B7ATC2_9EUPU</name>
<proteinExistence type="predicted"/>
<gene>
    <name evidence="3" type="primary">ORF140713</name>
</gene>
<dbReference type="PRINTS" id="PR00081">
    <property type="entry name" value="GDHRDH"/>
</dbReference>
<keyword evidence="2" id="KW-0812">Transmembrane</keyword>
<keyword evidence="2" id="KW-0472">Membrane</keyword>
<reference evidence="3" key="1">
    <citation type="submission" date="2014-12" db="EMBL/GenBank/DDBJ databases">
        <title>Insight into the proteome of Arion vulgaris.</title>
        <authorList>
            <person name="Aradska J."/>
            <person name="Bulat T."/>
            <person name="Smidak R."/>
            <person name="Sarate P."/>
            <person name="Gangsoo J."/>
            <person name="Sialana F."/>
            <person name="Bilban M."/>
            <person name="Lubec G."/>
        </authorList>
    </citation>
    <scope>NUCLEOTIDE SEQUENCE</scope>
    <source>
        <tissue evidence="3">Skin</tissue>
    </source>
</reference>
<organism evidence="3">
    <name type="scientific">Arion vulgaris</name>
    <dbReference type="NCBI Taxonomy" id="1028688"/>
    <lineage>
        <taxon>Eukaryota</taxon>
        <taxon>Metazoa</taxon>
        <taxon>Spiralia</taxon>
        <taxon>Lophotrochozoa</taxon>
        <taxon>Mollusca</taxon>
        <taxon>Gastropoda</taxon>
        <taxon>Heterobranchia</taxon>
        <taxon>Euthyneura</taxon>
        <taxon>Panpulmonata</taxon>
        <taxon>Eupulmonata</taxon>
        <taxon>Stylommatophora</taxon>
        <taxon>Helicina</taxon>
        <taxon>Arionoidea</taxon>
        <taxon>Arionidae</taxon>
        <taxon>Arion</taxon>
    </lineage>
</organism>
<dbReference type="PANTHER" id="PTHR43975:SF2">
    <property type="entry name" value="EG:BACR7A4.14 PROTEIN-RELATED"/>
    <property type="match status" value="1"/>
</dbReference>
<evidence type="ECO:0000256" key="2">
    <source>
        <dbReference type="SAM" id="Phobius"/>
    </source>
</evidence>